<keyword evidence="2" id="KW-0479">Metal-binding</keyword>
<dbReference type="InterPro" id="IPR051403">
    <property type="entry name" value="NosZ/Cyto_c_oxidase_sub2"/>
</dbReference>
<gene>
    <name evidence="9" type="ORF">SAMN05216238_106190</name>
</gene>
<keyword evidence="7" id="KW-1133">Transmembrane helix</keyword>
<dbReference type="InterPro" id="IPR002429">
    <property type="entry name" value="CcO_II-like_C"/>
</dbReference>
<keyword evidence="3" id="KW-0186">Copper</keyword>
<dbReference type="OrthoDB" id="279535at2"/>
<name>A0A1I1WU38_9BACI</name>
<dbReference type="PANTHER" id="PTHR42838:SF2">
    <property type="entry name" value="NITROUS-OXIDE REDUCTASE"/>
    <property type="match status" value="1"/>
</dbReference>
<reference evidence="10" key="1">
    <citation type="submission" date="2016-10" db="EMBL/GenBank/DDBJ databases">
        <authorList>
            <person name="Varghese N."/>
            <person name="Submissions S."/>
        </authorList>
    </citation>
    <scope>NUCLEOTIDE SEQUENCE [LARGE SCALE GENOMIC DNA]</scope>
    <source>
        <strain evidence="10">DSM 22530</strain>
    </source>
</reference>
<sequence length="174" mass="19949">MMQTVAWVVSLVFMLIVTAVFGIVAIKSTEERDYTPIKKKWYKARTFYGVILVVSMLVVTIYTLRDLPYNQPVYSAEAQPTIVDVEALQFGWELSETEFKVGEPVEFHVTSKDVNHGFGLYDEEMNILTQTQAMPDYTNKVYMTFEEPGTYEVLCMEYCGLAHHLMTAEITVTE</sequence>
<evidence type="ECO:0000256" key="3">
    <source>
        <dbReference type="ARBA" id="ARBA00023008"/>
    </source>
</evidence>
<accession>A0A1I1WU38</accession>
<dbReference type="GO" id="GO:0016020">
    <property type="term" value="C:membrane"/>
    <property type="evidence" value="ECO:0007669"/>
    <property type="project" value="InterPro"/>
</dbReference>
<dbReference type="EMBL" id="FOMR01000006">
    <property type="protein sequence ID" value="SFD96610.1"/>
    <property type="molecule type" value="Genomic_DNA"/>
</dbReference>
<evidence type="ECO:0000256" key="4">
    <source>
        <dbReference type="ARBA" id="ARBA00024688"/>
    </source>
</evidence>
<dbReference type="PROSITE" id="PS50857">
    <property type="entry name" value="COX2_CUA"/>
    <property type="match status" value="1"/>
</dbReference>
<comment type="catalytic activity">
    <reaction evidence="6">
        <text>4 Fe(II)-[cytochrome c] + O2 + 8 H(+)(in) = 4 Fe(III)-[cytochrome c] + 2 H2O + 4 H(+)(out)</text>
        <dbReference type="Rhea" id="RHEA:11436"/>
        <dbReference type="Rhea" id="RHEA-COMP:10350"/>
        <dbReference type="Rhea" id="RHEA-COMP:14399"/>
        <dbReference type="ChEBI" id="CHEBI:15377"/>
        <dbReference type="ChEBI" id="CHEBI:15378"/>
        <dbReference type="ChEBI" id="CHEBI:15379"/>
        <dbReference type="ChEBI" id="CHEBI:29033"/>
        <dbReference type="ChEBI" id="CHEBI:29034"/>
        <dbReference type="EC" id="7.1.1.9"/>
    </reaction>
</comment>
<feature type="transmembrane region" description="Helical" evidence="7">
    <location>
        <begin position="47"/>
        <end position="64"/>
    </location>
</feature>
<organism evidence="9 10">
    <name type="scientific">Lentibacillus persicus</name>
    <dbReference type="NCBI Taxonomy" id="640948"/>
    <lineage>
        <taxon>Bacteria</taxon>
        <taxon>Bacillati</taxon>
        <taxon>Bacillota</taxon>
        <taxon>Bacilli</taxon>
        <taxon>Bacillales</taxon>
        <taxon>Bacillaceae</taxon>
        <taxon>Lentibacillus</taxon>
    </lineage>
</organism>
<dbReference type="InterPro" id="IPR001505">
    <property type="entry name" value="Copper_CuA"/>
</dbReference>
<evidence type="ECO:0000313" key="10">
    <source>
        <dbReference type="Proteomes" id="UP000199474"/>
    </source>
</evidence>
<evidence type="ECO:0000256" key="7">
    <source>
        <dbReference type="SAM" id="Phobius"/>
    </source>
</evidence>
<keyword evidence="10" id="KW-1185">Reference proteome</keyword>
<dbReference type="GO" id="GO:0004129">
    <property type="term" value="F:cytochrome-c oxidase activity"/>
    <property type="evidence" value="ECO:0007669"/>
    <property type="project" value="UniProtKB-EC"/>
</dbReference>
<evidence type="ECO:0000256" key="5">
    <source>
        <dbReference type="ARBA" id="ARBA00031399"/>
    </source>
</evidence>
<keyword evidence="7" id="KW-0472">Membrane</keyword>
<comment type="subcellular location">
    <subcellularLocation>
        <location evidence="1">Cell envelope</location>
    </subcellularLocation>
</comment>
<dbReference type="PROSITE" id="PS00078">
    <property type="entry name" value="COX2"/>
    <property type="match status" value="1"/>
</dbReference>
<dbReference type="PANTHER" id="PTHR42838">
    <property type="entry name" value="CYTOCHROME C OXIDASE SUBUNIT II"/>
    <property type="match status" value="1"/>
</dbReference>
<dbReference type="CDD" id="cd13916">
    <property type="entry name" value="CuRO_HCO_II_like_1"/>
    <property type="match status" value="1"/>
</dbReference>
<evidence type="ECO:0000259" key="8">
    <source>
        <dbReference type="PROSITE" id="PS50857"/>
    </source>
</evidence>
<evidence type="ECO:0000256" key="6">
    <source>
        <dbReference type="ARBA" id="ARBA00047816"/>
    </source>
</evidence>
<protein>
    <recommendedName>
        <fullName evidence="5">Cytochrome aa3 subunit 2</fullName>
    </recommendedName>
</protein>
<dbReference type="GO" id="GO:0005507">
    <property type="term" value="F:copper ion binding"/>
    <property type="evidence" value="ECO:0007669"/>
    <property type="project" value="InterPro"/>
</dbReference>
<feature type="transmembrane region" description="Helical" evidence="7">
    <location>
        <begin position="6"/>
        <end position="26"/>
    </location>
</feature>
<dbReference type="InterPro" id="IPR008972">
    <property type="entry name" value="Cupredoxin"/>
</dbReference>
<evidence type="ECO:0000256" key="1">
    <source>
        <dbReference type="ARBA" id="ARBA00004196"/>
    </source>
</evidence>
<dbReference type="AlphaFoldDB" id="A0A1I1WU38"/>
<keyword evidence="7" id="KW-0812">Transmembrane</keyword>
<feature type="domain" description="Cytochrome oxidase subunit II copper A binding" evidence="8">
    <location>
        <begin position="78"/>
        <end position="174"/>
    </location>
</feature>
<evidence type="ECO:0000256" key="2">
    <source>
        <dbReference type="ARBA" id="ARBA00022723"/>
    </source>
</evidence>
<dbReference type="Gene3D" id="2.60.40.420">
    <property type="entry name" value="Cupredoxins - blue copper proteins"/>
    <property type="match status" value="1"/>
</dbReference>
<dbReference type="GO" id="GO:0030313">
    <property type="term" value="C:cell envelope"/>
    <property type="evidence" value="ECO:0007669"/>
    <property type="project" value="UniProtKB-SubCell"/>
</dbReference>
<dbReference type="STRING" id="640948.SAMN05216238_106190"/>
<dbReference type="RefSeq" id="WP_090084961.1">
    <property type="nucleotide sequence ID" value="NZ_FOMR01000006.1"/>
</dbReference>
<comment type="function">
    <text evidence="4">Subunits I and II form the functional core of the enzyme complex. Electrons originating in cytochrome c are transferred via heme a and Cu(A) to the binuclear center formed by heme a3 and Cu(B).</text>
</comment>
<evidence type="ECO:0000313" key="9">
    <source>
        <dbReference type="EMBL" id="SFD96610.1"/>
    </source>
</evidence>
<proteinExistence type="predicted"/>
<dbReference type="Proteomes" id="UP000199474">
    <property type="component" value="Unassembled WGS sequence"/>
</dbReference>
<dbReference type="SUPFAM" id="SSF49503">
    <property type="entry name" value="Cupredoxins"/>
    <property type="match status" value="1"/>
</dbReference>
<dbReference type="Pfam" id="PF00116">
    <property type="entry name" value="COX2"/>
    <property type="match status" value="1"/>
</dbReference>